<feature type="transmembrane region" description="Helical" evidence="7">
    <location>
        <begin position="50"/>
        <end position="69"/>
    </location>
</feature>
<evidence type="ECO:0000313" key="9">
    <source>
        <dbReference type="EMBL" id="GAB33304.1"/>
    </source>
</evidence>
<dbReference type="EMBL" id="BAFB01000061">
    <property type="protein sequence ID" value="GAB33304.1"/>
    <property type="molecule type" value="Genomic_DNA"/>
</dbReference>
<feature type="transmembrane region" description="Helical" evidence="7">
    <location>
        <begin position="439"/>
        <end position="464"/>
    </location>
</feature>
<feature type="transmembrane region" description="Helical" evidence="7">
    <location>
        <begin position="408"/>
        <end position="433"/>
    </location>
</feature>
<organism evidence="9 10">
    <name type="scientific">Gordonia otitidis (strain DSM 44809 / CCUG 52243 / JCM 12355 / NBRC 100426 / IFM 10032)</name>
    <dbReference type="NCBI Taxonomy" id="1108044"/>
    <lineage>
        <taxon>Bacteria</taxon>
        <taxon>Bacillati</taxon>
        <taxon>Actinomycetota</taxon>
        <taxon>Actinomycetes</taxon>
        <taxon>Mycobacteriales</taxon>
        <taxon>Gordoniaceae</taxon>
        <taxon>Gordonia</taxon>
    </lineage>
</organism>
<proteinExistence type="predicted"/>
<feature type="transmembrane region" description="Helical" evidence="7">
    <location>
        <begin position="204"/>
        <end position="222"/>
    </location>
</feature>
<keyword evidence="4 7" id="KW-0812">Transmembrane</keyword>
<sequence length="484" mass="49133">MPELSDTRLSRAERWKLVVLLSASFLLAVDFSVLNVALPEIGRDVGIGVAGLQWIITAFALPAAGLGLLFGRLGDLTGRRLLFLTGIALLGTGSLMGGLADTAWFLIAGRVIQGLGAAAVAPTALSLLTTSFEEGPRRARALGINGALISAGFTTGALLGGLLTAGLSWRAAFLINVPIAIIVLILTPILFTETCPATKPRLDLPGALLISGGLTCLVFGLTVAGETSLAHPDAYPWLAGALVLLVVFFIVESRTKDPLVAVAVLRRRTVAFGNLAGLTTFSMMSSLTYLLTLYLQDVLLMGAVLTGAMIAVIGAVSVVAANFTPKIIGRYGQKALVVTALVFQGVGTLVIAVAGSYGASWVIVLVGIVIGALGHIGTIVGYTVTATSGLPDSEQGLATGLTTTSQQVGLALGTPLIASVLAAALAGNGIAAIGASGLAAGLAVAIAVNGVLILAAAITVAIFLPRHRQAAETAQQTEPADAHA</sequence>
<reference evidence="9" key="1">
    <citation type="submission" date="2012-02" db="EMBL/GenBank/DDBJ databases">
        <title>Whole genome shotgun sequence of Gordonia otitidis NBRC 100426.</title>
        <authorList>
            <person name="Yoshida I."/>
            <person name="Hosoyama A."/>
            <person name="Tsuchikane K."/>
            <person name="Katsumata H."/>
            <person name="Yamazaki S."/>
            <person name="Fujita N."/>
        </authorList>
    </citation>
    <scope>NUCLEOTIDE SEQUENCE [LARGE SCALE GENOMIC DNA]</scope>
    <source>
        <strain evidence="9">NBRC 100426</strain>
    </source>
</reference>
<dbReference type="SUPFAM" id="SSF103473">
    <property type="entry name" value="MFS general substrate transporter"/>
    <property type="match status" value="1"/>
</dbReference>
<dbReference type="Proteomes" id="UP000005038">
    <property type="component" value="Unassembled WGS sequence"/>
</dbReference>
<evidence type="ECO:0000313" key="10">
    <source>
        <dbReference type="Proteomes" id="UP000005038"/>
    </source>
</evidence>
<dbReference type="OrthoDB" id="3218494at2"/>
<evidence type="ECO:0000256" key="2">
    <source>
        <dbReference type="ARBA" id="ARBA00022448"/>
    </source>
</evidence>
<dbReference type="GO" id="GO:0005886">
    <property type="term" value="C:plasma membrane"/>
    <property type="evidence" value="ECO:0007669"/>
    <property type="project" value="UniProtKB-SubCell"/>
</dbReference>
<name>H5TIJ6_GORO1</name>
<dbReference type="Pfam" id="PF07690">
    <property type="entry name" value="MFS_1"/>
    <property type="match status" value="1"/>
</dbReference>
<dbReference type="STRING" id="1108044.GOOTI_061_00040"/>
<feature type="transmembrane region" description="Helical" evidence="7">
    <location>
        <begin position="335"/>
        <end position="355"/>
    </location>
</feature>
<keyword evidence="10" id="KW-1185">Reference proteome</keyword>
<dbReference type="InterPro" id="IPR020846">
    <property type="entry name" value="MFS_dom"/>
</dbReference>
<dbReference type="AlphaFoldDB" id="H5TIJ6"/>
<evidence type="ECO:0000256" key="7">
    <source>
        <dbReference type="SAM" id="Phobius"/>
    </source>
</evidence>
<keyword evidence="6 7" id="KW-0472">Membrane</keyword>
<dbReference type="InterPro" id="IPR036259">
    <property type="entry name" value="MFS_trans_sf"/>
</dbReference>
<feature type="transmembrane region" description="Helical" evidence="7">
    <location>
        <begin position="81"/>
        <end position="105"/>
    </location>
</feature>
<feature type="transmembrane region" description="Helical" evidence="7">
    <location>
        <begin position="142"/>
        <end position="165"/>
    </location>
</feature>
<feature type="domain" description="Major facilitator superfamily (MFS) profile" evidence="8">
    <location>
        <begin position="16"/>
        <end position="468"/>
    </location>
</feature>
<dbReference type="InterPro" id="IPR011701">
    <property type="entry name" value="MFS"/>
</dbReference>
<evidence type="ECO:0000259" key="8">
    <source>
        <dbReference type="PROSITE" id="PS50850"/>
    </source>
</evidence>
<dbReference type="PANTHER" id="PTHR42718:SF46">
    <property type="entry name" value="BLR6921 PROTEIN"/>
    <property type="match status" value="1"/>
</dbReference>
<dbReference type="Gene3D" id="1.20.1250.20">
    <property type="entry name" value="MFS general substrate transporter like domains"/>
    <property type="match status" value="1"/>
</dbReference>
<feature type="transmembrane region" description="Helical" evidence="7">
    <location>
        <begin position="298"/>
        <end position="323"/>
    </location>
</feature>
<comment type="caution">
    <text evidence="9">The sequence shown here is derived from an EMBL/GenBank/DDBJ whole genome shotgun (WGS) entry which is preliminary data.</text>
</comment>
<protein>
    <submittedName>
        <fullName evidence="9">Drug resistance protein</fullName>
    </submittedName>
</protein>
<comment type="subcellular location">
    <subcellularLocation>
        <location evidence="1">Cell membrane</location>
        <topology evidence="1">Multi-pass membrane protein</topology>
    </subcellularLocation>
</comment>
<feature type="transmembrane region" description="Helical" evidence="7">
    <location>
        <begin position="17"/>
        <end position="38"/>
    </location>
</feature>
<evidence type="ECO:0000256" key="4">
    <source>
        <dbReference type="ARBA" id="ARBA00022692"/>
    </source>
</evidence>
<dbReference type="PRINTS" id="PR01036">
    <property type="entry name" value="TCRTETB"/>
</dbReference>
<keyword evidence="3" id="KW-1003">Cell membrane</keyword>
<dbReference type="CDD" id="cd17321">
    <property type="entry name" value="MFS_MMR_MDR_like"/>
    <property type="match status" value="1"/>
</dbReference>
<feature type="transmembrane region" description="Helical" evidence="7">
    <location>
        <begin position="361"/>
        <end position="387"/>
    </location>
</feature>
<keyword evidence="5 7" id="KW-1133">Transmembrane helix</keyword>
<evidence type="ECO:0000256" key="1">
    <source>
        <dbReference type="ARBA" id="ARBA00004651"/>
    </source>
</evidence>
<dbReference type="RefSeq" id="WP_007237562.1">
    <property type="nucleotide sequence ID" value="NZ_BAFB01000061.1"/>
</dbReference>
<dbReference type="GO" id="GO:0022857">
    <property type="term" value="F:transmembrane transporter activity"/>
    <property type="evidence" value="ECO:0007669"/>
    <property type="project" value="InterPro"/>
</dbReference>
<accession>H5TIJ6</accession>
<dbReference type="Gene3D" id="1.20.1720.10">
    <property type="entry name" value="Multidrug resistance protein D"/>
    <property type="match status" value="1"/>
</dbReference>
<feature type="transmembrane region" description="Helical" evidence="7">
    <location>
        <begin position="234"/>
        <end position="251"/>
    </location>
</feature>
<feature type="transmembrane region" description="Helical" evidence="7">
    <location>
        <begin position="171"/>
        <end position="192"/>
    </location>
</feature>
<gene>
    <name evidence="9" type="ORF">GOOTI_061_00040</name>
</gene>
<evidence type="ECO:0000256" key="5">
    <source>
        <dbReference type="ARBA" id="ARBA00022989"/>
    </source>
</evidence>
<dbReference type="PANTHER" id="PTHR42718">
    <property type="entry name" value="MAJOR FACILITATOR SUPERFAMILY MULTIDRUG TRANSPORTER MFSC"/>
    <property type="match status" value="1"/>
</dbReference>
<evidence type="ECO:0000256" key="6">
    <source>
        <dbReference type="ARBA" id="ARBA00023136"/>
    </source>
</evidence>
<feature type="transmembrane region" description="Helical" evidence="7">
    <location>
        <begin position="272"/>
        <end position="292"/>
    </location>
</feature>
<evidence type="ECO:0000256" key="3">
    <source>
        <dbReference type="ARBA" id="ARBA00022475"/>
    </source>
</evidence>
<keyword evidence="2" id="KW-0813">Transport</keyword>
<feature type="transmembrane region" description="Helical" evidence="7">
    <location>
        <begin position="111"/>
        <end position="130"/>
    </location>
</feature>
<dbReference type="PROSITE" id="PS50850">
    <property type="entry name" value="MFS"/>
    <property type="match status" value="1"/>
</dbReference>